<evidence type="ECO:0000313" key="2">
    <source>
        <dbReference type="Proteomes" id="UP000188613"/>
    </source>
</evidence>
<protein>
    <submittedName>
        <fullName evidence="1">Uncharacterized protein</fullName>
    </submittedName>
</protein>
<organism evidence="1 2">
    <name type="scientific">Domibacillus epiphyticus</name>
    <dbReference type="NCBI Taxonomy" id="1714355"/>
    <lineage>
        <taxon>Bacteria</taxon>
        <taxon>Bacillati</taxon>
        <taxon>Bacillota</taxon>
        <taxon>Bacilli</taxon>
        <taxon>Bacillales</taxon>
        <taxon>Bacillaceae</taxon>
        <taxon>Domibacillus</taxon>
    </lineage>
</organism>
<dbReference type="STRING" id="1714355.BTO28_12020"/>
<gene>
    <name evidence="1" type="ORF">BTO28_12020</name>
</gene>
<dbReference type="Proteomes" id="UP000188613">
    <property type="component" value="Unassembled WGS sequence"/>
</dbReference>
<accession>A0A1V2A613</accession>
<dbReference type="AlphaFoldDB" id="A0A1V2A613"/>
<keyword evidence="2" id="KW-1185">Reference proteome</keyword>
<reference evidence="1 2" key="1">
    <citation type="submission" date="2016-12" db="EMBL/GenBank/DDBJ databases">
        <title>Domibacillus sp. SAB 38T whole genome sequencing.</title>
        <authorList>
            <person name="Verma A."/>
            <person name="Ojha A.K."/>
            <person name="Krishnamurthi S."/>
        </authorList>
    </citation>
    <scope>NUCLEOTIDE SEQUENCE [LARGE SCALE GENOMIC DNA]</scope>
    <source>
        <strain evidence="1 2">SAB 38</strain>
    </source>
</reference>
<dbReference type="EMBL" id="MSFI01000020">
    <property type="protein sequence ID" value="OMP66426.1"/>
    <property type="molecule type" value="Genomic_DNA"/>
</dbReference>
<dbReference type="OrthoDB" id="3637315at2"/>
<proteinExistence type="predicted"/>
<name>A0A1V2A613_9BACI</name>
<evidence type="ECO:0000313" key="1">
    <source>
        <dbReference type="EMBL" id="OMP66426.1"/>
    </source>
</evidence>
<comment type="caution">
    <text evidence="1">The sequence shown here is derived from an EMBL/GenBank/DDBJ whole genome shotgun (WGS) entry which is preliminary data.</text>
</comment>
<dbReference type="RefSeq" id="WP_076766582.1">
    <property type="nucleotide sequence ID" value="NZ_MSFI01000020.1"/>
</dbReference>
<sequence length="187" mass="21968">MDQSLLERIIRLDENDEINIIRILILIDKMAGRNQKQTIDGINKLVKLDFLLRYPVALERALMKLKKDKDIPKIDIQVYERESVETNLMHFNYGPWDSRYRRFLTILEAKGLIAYIISGKTVNVSITQTGHKTVEDISSFSEFQDYVIRSGLIKRHFGPYSSKKLMNFFYEVFPEMVTMKQGEEIKI</sequence>